<dbReference type="EMBL" id="BMMS01000015">
    <property type="protein sequence ID" value="GGO90874.1"/>
    <property type="molecule type" value="Genomic_DNA"/>
</dbReference>
<dbReference type="AlphaFoldDB" id="A0A917ZRB7"/>
<reference evidence="1" key="2">
    <citation type="submission" date="2020-09" db="EMBL/GenBank/DDBJ databases">
        <authorList>
            <person name="Sun Q."/>
            <person name="Zhou Y."/>
        </authorList>
    </citation>
    <scope>NUCLEOTIDE SEQUENCE</scope>
    <source>
        <strain evidence="1">CGMCC 4.7201</strain>
    </source>
</reference>
<sequence>MPAEPAAQAVLRLTGARPRKRAVLPVSFGSHTGFQECAPDPGAPAAPLVPLAPAAPASDVPASARAGSVTAAKSAAPASPTDTRRLINPTALMAAETSPAPGARPGCLRGRGAGELRLSGPGRRCLCN</sequence>
<comment type="caution">
    <text evidence="1">The sequence shown here is derived from an EMBL/GenBank/DDBJ whole genome shotgun (WGS) entry which is preliminary data.</text>
</comment>
<organism evidence="1 2">
    <name type="scientific">Wenjunlia tyrosinilytica</name>
    <dbReference type="NCBI Taxonomy" id="1544741"/>
    <lineage>
        <taxon>Bacteria</taxon>
        <taxon>Bacillati</taxon>
        <taxon>Actinomycetota</taxon>
        <taxon>Actinomycetes</taxon>
        <taxon>Kitasatosporales</taxon>
        <taxon>Streptomycetaceae</taxon>
        <taxon>Wenjunlia</taxon>
    </lineage>
</organism>
<reference evidence="1" key="1">
    <citation type="journal article" date="2014" name="Int. J. Syst. Evol. Microbiol.">
        <title>Complete genome sequence of Corynebacterium casei LMG S-19264T (=DSM 44701T), isolated from a smear-ripened cheese.</title>
        <authorList>
            <consortium name="US DOE Joint Genome Institute (JGI-PGF)"/>
            <person name="Walter F."/>
            <person name="Albersmeier A."/>
            <person name="Kalinowski J."/>
            <person name="Ruckert C."/>
        </authorList>
    </citation>
    <scope>NUCLEOTIDE SEQUENCE</scope>
    <source>
        <strain evidence="1">CGMCC 4.7201</strain>
    </source>
</reference>
<evidence type="ECO:0000313" key="1">
    <source>
        <dbReference type="EMBL" id="GGO90874.1"/>
    </source>
</evidence>
<proteinExistence type="predicted"/>
<dbReference type="Proteomes" id="UP000641932">
    <property type="component" value="Unassembled WGS sequence"/>
</dbReference>
<evidence type="ECO:0000313" key="2">
    <source>
        <dbReference type="Proteomes" id="UP000641932"/>
    </source>
</evidence>
<protein>
    <submittedName>
        <fullName evidence="1">Uncharacterized protein</fullName>
    </submittedName>
</protein>
<keyword evidence="2" id="KW-1185">Reference proteome</keyword>
<name>A0A917ZRB7_9ACTN</name>
<accession>A0A917ZRB7</accession>
<gene>
    <name evidence="1" type="ORF">GCM10012280_37410</name>
</gene>